<evidence type="ECO:0000256" key="7">
    <source>
        <dbReference type="ARBA" id="ARBA00022967"/>
    </source>
</evidence>
<dbReference type="Gene3D" id="3.40.50.300">
    <property type="entry name" value="P-loop containing nucleotide triphosphate hydrolases"/>
    <property type="match status" value="2"/>
</dbReference>
<dbReference type="Proteomes" id="UP000214975">
    <property type="component" value="Chromosome"/>
</dbReference>
<evidence type="ECO:0000313" key="10">
    <source>
        <dbReference type="EMBL" id="AST56909.1"/>
    </source>
</evidence>
<gene>
    <name evidence="10" type="ORF">Thert_00755</name>
</gene>
<dbReference type="RefSeq" id="WP_094396926.1">
    <property type="nucleotide sequence ID" value="NZ_CP016893.1"/>
</dbReference>
<dbReference type="InterPro" id="IPR003593">
    <property type="entry name" value="AAA+_ATPase"/>
</dbReference>
<sequence length="508" mass="56693">MSALLEVNNITKIFPKVRANDGVNLVVEKGEIHAILGENGAGKSTLMNIIYGLYRPDSGELKFNGEVLNLSGPHEAIEKGIGMVHQHFMLIPVLTVAENIVLGAEPSGISYNRKKANELIREISRNYHLEIDPDAKVKDLSVGLQQRVEILKAFYRHAKLLILDEPTAMLTPQETEELFGIMRNLKKQGISIIFISHKLDEVKEISDKVTVMRRGKTVGTLNTKETNEQELANLMVGREVVLRVEKSEYNPGDVVLSVKDLTVSDEQNIEKVKNVSFDIRSGEIFGLAGIDGNGQTELIEALMGLRPIKSGIIKYNNNNIEKLPTRERYKLGLSYIPQDRQQEGLIMKFSVADNLILKEYKNSQYSKNGVIQYKRVFENASKKVEEFDIRPTDYNLLAGNLSGGNQQKIILAREVGSNPKLLIAVQPTRGMDVGAIEYIHKRLLQLRDEGSAILLVSLELEEIMSLSDRIGVIHNGVIMDILDGKFATREKIGLLMAGSQIDAKEVEV</sequence>
<keyword evidence="2" id="KW-0813">Transport</keyword>
<dbReference type="GO" id="GO:0016887">
    <property type="term" value="F:ATP hydrolysis activity"/>
    <property type="evidence" value="ECO:0007669"/>
    <property type="project" value="InterPro"/>
</dbReference>
<dbReference type="InterPro" id="IPR027417">
    <property type="entry name" value="P-loop_NTPase"/>
</dbReference>
<feature type="domain" description="ABC transporter" evidence="9">
    <location>
        <begin position="5"/>
        <end position="239"/>
    </location>
</feature>
<name>A0A223HWP9_THETR</name>
<organism evidence="10 11">
    <name type="scientific">Thermoanaerobacterium thermosaccharolyticum</name>
    <name type="common">Clostridium thermosaccharolyticum</name>
    <dbReference type="NCBI Taxonomy" id="1517"/>
    <lineage>
        <taxon>Bacteria</taxon>
        <taxon>Bacillati</taxon>
        <taxon>Bacillota</taxon>
        <taxon>Clostridia</taxon>
        <taxon>Thermoanaerobacterales</taxon>
        <taxon>Thermoanaerobacteraceae</taxon>
        <taxon>Thermoanaerobacterium</taxon>
    </lineage>
</organism>
<evidence type="ECO:0000256" key="5">
    <source>
        <dbReference type="ARBA" id="ARBA00022741"/>
    </source>
</evidence>
<protein>
    <submittedName>
        <fullName evidence="10">Heme ABC transporter ATP-binding protein</fullName>
    </submittedName>
</protein>
<dbReference type="CDD" id="cd03216">
    <property type="entry name" value="ABC_Carb_Monos_I"/>
    <property type="match status" value="1"/>
</dbReference>
<dbReference type="Pfam" id="PF00005">
    <property type="entry name" value="ABC_tran"/>
    <property type="match status" value="2"/>
</dbReference>
<dbReference type="GO" id="GO:0005524">
    <property type="term" value="F:ATP binding"/>
    <property type="evidence" value="ECO:0007669"/>
    <property type="project" value="UniProtKB-KW"/>
</dbReference>
<dbReference type="PANTHER" id="PTHR43790:SF4">
    <property type="entry name" value="GUANOSINE IMPORT ATP-BINDING PROTEIN NUPO"/>
    <property type="match status" value="1"/>
</dbReference>
<dbReference type="FunFam" id="3.40.50.300:FF:000127">
    <property type="entry name" value="Ribose import ATP-binding protein RbsA"/>
    <property type="match status" value="1"/>
</dbReference>
<evidence type="ECO:0000256" key="1">
    <source>
        <dbReference type="ARBA" id="ARBA00004202"/>
    </source>
</evidence>
<dbReference type="PROSITE" id="PS50893">
    <property type="entry name" value="ABC_TRANSPORTER_2"/>
    <property type="match status" value="2"/>
</dbReference>
<accession>A0A223HWP9</accession>
<evidence type="ECO:0000256" key="2">
    <source>
        <dbReference type="ARBA" id="ARBA00022448"/>
    </source>
</evidence>
<dbReference type="SUPFAM" id="SSF52540">
    <property type="entry name" value="P-loop containing nucleoside triphosphate hydrolases"/>
    <property type="match status" value="2"/>
</dbReference>
<dbReference type="PANTHER" id="PTHR43790">
    <property type="entry name" value="CARBOHYDRATE TRANSPORT ATP-BINDING PROTEIN MG119-RELATED"/>
    <property type="match status" value="1"/>
</dbReference>
<keyword evidence="5" id="KW-0547">Nucleotide-binding</keyword>
<dbReference type="SMART" id="SM00382">
    <property type="entry name" value="AAA"/>
    <property type="match status" value="1"/>
</dbReference>
<evidence type="ECO:0000256" key="8">
    <source>
        <dbReference type="ARBA" id="ARBA00023136"/>
    </source>
</evidence>
<reference evidence="10 11" key="1">
    <citation type="submission" date="2016-08" db="EMBL/GenBank/DDBJ databases">
        <title>A novel genetic cassette of butanologenic Thermoanaerobacterium thermosaccharolyticum that directly convert cellulose to butanol.</title>
        <authorList>
            <person name="Li T."/>
            <person name="He J."/>
        </authorList>
    </citation>
    <scope>NUCLEOTIDE SEQUENCE [LARGE SCALE GENOMIC DNA]</scope>
    <source>
        <strain evidence="10 11">TG57</strain>
    </source>
</reference>
<dbReference type="InterPro" id="IPR017871">
    <property type="entry name" value="ABC_transporter-like_CS"/>
</dbReference>
<evidence type="ECO:0000256" key="4">
    <source>
        <dbReference type="ARBA" id="ARBA00022737"/>
    </source>
</evidence>
<feature type="domain" description="ABC transporter" evidence="9">
    <location>
        <begin position="256"/>
        <end position="500"/>
    </location>
</feature>
<keyword evidence="7" id="KW-1278">Translocase</keyword>
<keyword evidence="6 10" id="KW-0067">ATP-binding</keyword>
<dbReference type="EMBL" id="CP016893">
    <property type="protein sequence ID" value="AST56909.1"/>
    <property type="molecule type" value="Genomic_DNA"/>
</dbReference>
<dbReference type="CDD" id="cd03215">
    <property type="entry name" value="ABC_Carb_Monos_II"/>
    <property type="match status" value="1"/>
</dbReference>
<keyword evidence="8" id="KW-0472">Membrane</keyword>
<keyword evidence="3" id="KW-1003">Cell membrane</keyword>
<evidence type="ECO:0000259" key="9">
    <source>
        <dbReference type="PROSITE" id="PS50893"/>
    </source>
</evidence>
<proteinExistence type="predicted"/>
<dbReference type="GO" id="GO:0005886">
    <property type="term" value="C:plasma membrane"/>
    <property type="evidence" value="ECO:0007669"/>
    <property type="project" value="UniProtKB-SubCell"/>
</dbReference>
<dbReference type="PROSITE" id="PS00211">
    <property type="entry name" value="ABC_TRANSPORTER_1"/>
    <property type="match status" value="1"/>
</dbReference>
<comment type="subcellular location">
    <subcellularLocation>
        <location evidence="1">Cell membrane</location>
        <topology evidence="1">Peripheral membrane protein</topology>
    </subcellularLocation>
</comment>
<dbReference type="AlphaFoldDB" id="A0A223HWP9"/>
<evidence type="ECO:0000313" key="11">
    <source>
        <dbReference type="Proteomes" id="UP000214975"/>
    </source>
</evidence>
<keyword evidence="4" id="KW-0677">Repeat</keyword>
<evidence type="ECO:0000256" key="6">
    <source>
        <dbReference type="ARBA" id="ARBA00022840"/>
    </source>
</evidence>
<evidence type="ECO:0000256" key="3">
    <source>
        <dbReference type="ARBA" id="ARBA00022475"/>
    </source>
</evidence>
<dbReference type="InterPro" id="IPR003439">
    <property type="entry name" value="ABC_transporter-like_ATP-bd"/>
</dbReference>
<dbReference type="InterPro" id="IPR050107">
    <property type="entry name" value="ABC_carbohydrate_import_ATPase"/>
</dbReference>